<evidence type="ECO:0000256" key="2">
    <source>
        <dbReference type="ARBA" id="ARBA00022723"/>
    </source>
</evidence>
<dbReference type="PROSITE" id="PS00973">
    <property type="entry name" value="USP_2"/>
    <property type="match status" value="1"/>
</dbReference>
<dbReference type="GO" id="GO:0006508">
    <property type="term" value="P:proteolysis"/>
    <property type="evidence" value="ECO:0007669"/>
    <property type="project" value="UniProtKB-KW"/>
</dbReference>
<evidence type="ECO:0000256" key="3">
    <source>
        <dbReference type="ARBA" id="ARBA00022771"/>
    </source>
</evidence>
<dbReference type="InterPro" id="IPR038765">
    <property type="entry name" value="Papain-like_cys_pep_sf"/>
</dbReference>
<dbReference type="GeneTree" id="ENSGT00940000157850"/>
<dbReference type="Pfam" id="PF00443">
    <property type="entry name" value="UCH"/>
    <property type="match status" value="1"/>
</dbReference>
<evidence type="ECO:0000256" key="5">
    <source>
        <dbReference type="ARBA" id="ARBA00022801"/>
    </source>
</evidence>
<evidence type="ECO:0000256" key="1">
    <source>
        <dbReference type="ARBA" id="ARBA00000707"/>
    </source>
</evidence>
<dbReference type="SUPFAM" id="SSF54001">
    <property type="entry name" value="Cysteine proteinases"/>
    <property type="match status" value="1"/>
</dbReference>
<accession>A0A8C7ZS20</accession>
<dbReference type="Proteomes" id="UP000694383">
    <property type="component" value="Unplaced"/>
</dbReference>
<evidence type="ECO:0000256" key="8">
    <source>
        <dbReference type="RuleBase" id="RU366025"/>
    </source>
</evidence>
<keyword evidence="4 8" id="KW-0833">Ubl conjugation pathway</keyword>
<keyword evidence="3 7" id="KW-0863">Zinc-finger</keyword>
<keyword evidence="8" id="KW-0645">Protease</keyword>
<evidence type="ECO:0000256" key="4">
    <source>
        <dbReference type="ARBA" id="ARBA00022786"/>
    </source>
</evidence>
<comment type="catalytic activity">
    <reaction evidence="1 8">
        <text>Thiol-dependent hydrolysis of ester, thioester, amide, peptide and isopeptide bonds formed by the C-terminal Gly of ubiquitin (a 76-residue protein attached to proteins as an intracellular targeting signal).</text>
        <dbReference type="EC" id="3.4.19.12"/>
    </reaction>
</comment>
<dbReference type="PROSITE" id="PS00972">
    <property type="entry name" value="USP_1"/>
    <property type="match status" value="1"/>
</dbReference>
<dbReference type="InterPro" id="IPR001607">
    <property type="entry name" value="Znf_UBP"/>
</dbReference>
<feature type="coiled-coil region" evidence="9">
    <location>
        <begin position="60"/>
        <end position="87"/>
    </location>
</feature>
<dbReference type="PROSITE" id="PS50235">
    <property type="entry name" value="USP_3"/>
    <property type="match status" value="1"/>
</dbReference>
<evidence type="ECO:0000313" key="13">
    <source>
        <dbReference type="Proteomes" id="UP000694383"/>
    </source>
</evidence>
<keyword evidence="9" id="KW-0175">Coiled coil</keyword>
<evidence type="ECO:0000256" key="6">
    <source>
        <dbReference type="ARBA" id="ARBA00022833"/>
    </source>
</evidence>
<dbReference type="GO" id="GO:0008270">
    <property type="term" value="F:zinc ion binding"/>
    <property type="evidence" value="ECO:0007669"/>
    <property type="project" value="UniProtKB-KW"/>
</dbReference>
<protein>
    <recommendedName>
        <fullName evidence="8">Ubiquitin carboxyl-terminal hydrolase</fullName>
        <ecNumber evidence="8">3.4.19.12</ecNumber>
    </recommendedName>
</protein>
<keyword evidence="6" id="KW-0862">Zinc</keyword>
<evidence type="ECO:0000259" key="11">
    <source>
        <dbReference type="PROSITE" id="PS50271"/>
    </source>
</evidence>
<proteinExistence type="inferred from homology"/>
<dbReference type="InterPro" id="IPR013083">
    <property type="entry name" value="Znf_RING/FYVE/PHD"/>
</dbReference>
<dbReference type="SUPFAM" id="SSF57850">
    <property type="entry name" value="RING/U-box"/>
    <property type="match status" value="1"/>
</dbReference>
<reference evidence="12" key="2">
    <citation type="submission" date="2025-09" db="UniProtKB">
        <authorList>
            <consortium name="Ensembl"/>
        </authorList>
    </citation>
    <scope>IDENTIFICATION</scope>
</reference>
<dbReference type="InterPro" id="IPR001394">
    <property type="entry name" value="Peptidase_C19_UCH"/>
</dbReference>
<dbReference type="AlphaFoldDB" id="A0A8C7ZS20"/>
<name>A0A8C7ZS20_9TELE</name>
<dbReference type="GO" id="GO:0004843">
    <property type="term" value="F:cysteine-type deubiquitinase activity"/>
    <property type="evidence" value="ECO:0007669"/>
    <property type="project" value="UniProtKB-UniRule"/>
</dbReference>
<keyword evidence="5 8" id="KW-0378">Hydrolase</keyword>
<comment type="similarity">
    <text evidence="8">Belongs to the peptidase C19 family.</text>
</comment>
<dbReference type="PANTHER" id="PTHR21646">
    <property type="entry name" value="UBIQUITIN CARBOXYL-TERMINAL HYDROLASE"/>
    <property type="match status" value="1"/>
</dbReference>
<dbReference type="EC" id="3.4.19.12" evidence="8"/>
<keyword evidence="8" id="KW-0788">Thiol protease</keyword>
<dbReference type="Gene3D" id="3.30.40.10">
    <property type="entry name" value="Zinc/RING finger domain, C3HC4 (zinc finger)"/>
    <property type="match status" value="1"/>
</dbReference>
<dbReference type="InterPro" id="IPR018200">
    <property type="entry name" value="USP_CS"/>
</dbReference>
<evidence type="ECO:0000259" key="10">
    <source>
        <dbReference type="PROSITE" id="PS50235"/>
    </source>
</evidence>
<keyword evidence="2" id="KW-0479">Metal-binding</keyword>
<dbReference type="InterPro" id="IPR028889">
    <property type="entry name" value="USP"/>
</dbReference>
<reference evidence="12" key="1">
    <citation type="submission" date="2025-08" db="UniProtKB">
        <authorList>
            <consortium name="Ensembl"/>
        </authorList>
    </citation>
    <scope>IDENTIFICATION</scope>
</reference>
<evidence type="ECO:0000313" key="12">
    <source>
        <dbReference type="Ensembl" id="ENSOSIP00000044651.1"/>
    </source>
</evidence>
<feature type="domain" description="USP" evidence="10">
    <location>
        <begin position="114"/>
        <end position="443"/>
    </location>
</feature>
<feature type="domain" description="UBP-type" evidence="11">
    <location>
        <begin position="1"/>
        <end position="107"/>
    </location>
</feature>
<dbReference type="PANTHER" id="PTHR21646:SF19">
    <property type="entry name" value="UBIQUITIN CARBOXYL-TERMINAL HYDROLASE 3"/>
    <property type="match status" value="1"/>
</dbReference>
<evidence type="ECO:0000256" key="7">
    <source>
        <dbReference type="PROSITE-ProRule" id="PRU00502"/>
    </source>
</evidence>
<dbReference type="PROSITE" id="PS50271">
    <property type="entry name" value="ZF_UBP"/>
    <property type="match status" value="1"/>
</dbReference>
<dbReference type="Ensembl" id="ENSOSIT00000046977.1">
    <property type="protein sequence ID" value="ENSOSIP00000044651.1"/>
    <property type="gene ID" value="ENSOSIG00000021272.1"/>
</dbReference>
<sequence length="519" mass="58430">MECSHLSLNISCTTVSPRFPNGTPSSWCCNVCRSNKSPWICLTCLMVHCGRYRCDDFVVNDTKLGQVQKLREQLQSLENSLLMGDRQRKRKFQENSASDGKLLKDGENVALGATGLRNLGNTCFMNAILQSLSNIEQFSCYFKELPAVALRSGKTAGRRMYHTRSQGDNSVSLVEEFRKTLCSLWQGNQTAFSPDSLFYAIWKIMPSFRGYQQQDAHEFMRYLLDHLHRELQYSRNGASHPVSPQDGVRLSSAEGKCCTSVSAIIFPDSEDLSLDIPSQFRQKRSKDQEPSPTCTLRDCLYSFTDLEELDETELYYCHKCKKRQKSTKKFWIHNLPKVLCLHLKRFHWTAFLRNKIDTYVEFPLKGLDMRGYLLEPENSLPGSCLYDLAAVVVHHGSGVGSGHYTAYGSHEACWYHFNDSTVTLTNEDTVRKAKAYILFYVERTAEVPSDKVAADKVAADGAATGDPDVDEAPTHSVSFEMTPQANSAADSAQTDMALTDGTAAHIETLEEECAKPWQV</sequence>
<keyword evidence="13" id="KW-1185">Reference proteome</keyword>
<organism evidence="12 13">
    <name type="scientific">Oryzias sinensis</name>
    <name type="common">Chinese medaka</name>
    <dbReference type="NCBI Taxonomy" id="183150"/>
    <lineage>
        <taxon>Eukaryota</taxon>
        <taxon>Metazoa</taxon>
        <taxon>Chordata</taxon>
        <taxon>Craniata</taxon>
        <taxon>Vertebrata</taxon>
        <taxon>Euteleostomi</taxon>
        <taxon>Actinopterygii</taxon>
        <taxon>Neopterygii</taxon>
        <taxon>Teleostei</taxon>
        <taxon>Neoteleostei</taxon>
        <taxon>Acanthomorphata</taxon>
        <taxon>Ovalentaria</taxon>
        <taxon>Atherinomorphae</taxon>
        <taxon>Beloniformes</taxon>
        <taxon>Adrianichthyidae</taxon>
        <taxon>Oryziinae</taxon>
        <taxon>Oryzias</taxon>
    </lineage>
</organism>
<dbReference type="InterPro" id="IPR050185">
    <property type="entry name" value="Ub_carboxyl-term_hydrolase"/>
</dbReference>
<dbReference type="GO" id="GO:0016579">
    <property type="term" value="P:protein deubiquitination"/>
    <property type="evidence" value="ECO:0007669"/>
    <property type="project" value="InterPro"/>
</dbReference>
<evidence type="ECO:0000256" key="9">
    <source>
        <dbReference type="SAM" id="Coils"/>
    </source>
</evidence>
<dbReference type="Gene3D" id="3.90.70.10">
    <property type="entry name" value="Cysteine proteinases"/>
    <property type="match status" value="1"/>
</dbReference>